<keyword evidence="2" id="KW-0547">Nucleotide-binding</keyword>
<keyword evidence="4" id="KW-0342">GTP-binding</keyword>
<name>A0A1J0GF49_9CLOT</name>
<dbReference type="Pfam" id="PF00350">
    <property type="entry name" value="Dynamin_N"/>
    <property type="match status" value="1"/>
</dbReference>
<feature type="transmembrane region" description="Helical" evidence="6">
    <location>
        <begin position="494"/>
        <end position="522"/>
    </location>
</feature>
<keyword evidence="6" id="KW-0812">Transmembrane</keyword>
<keyword evidence="5 6" id="KW-0472">Membrane</keyword>
<dbReference type="PANTHER" id="PTHR10465">
    <property type="entry name" value="TRANSMEMBRANE GTPASE FZO1"/>
    <property type="match status" value="1"/>
</dbReference>
<dbReference type="OrthoDB" id="9802035at2"/>
<protein>
    <recommendedName>
        <fullName evidence="11">Dynamin family protein</fullName>
    </recommendedName>
</protein>
<evidence type="ECO:0000256" key="4">
    <source>
        <dbReference type="ARBA" id="ARBA00023134"/>
    </source>
</evidence>
<dbReference type="SUPFAM" id="SSF52540">
    <property type="entry name" value="P-loop containing nucleoside triphosphate hydrolases"/>
    <property type="match status" value="1"/>
</dbReference>
<dbReference type="PANTHER" id="PTHR10465:SF0">
    <property type="entry name" value="SARCALUMENIN"/>
    <property type="match status" value="1"/>
</dbReference>
<organism evidence="9 10">
    <name type="scientific">Clostridium estertheticum subsp. estertheticum</name>
    <dbReference type="NCBI Taxonomy" id="1552"/>
    <lineage>
        <taxon>Bacteria</taxon>
        <taxon>Bacillati</taxon>
        <taxon>Bacillota</taxon>
        <taxon>Clostridia</taxon>
        <taxon>Eubacteriales</taxon>
        <taxon>Clostridiaceae</taxon>
        <taxon>Clostridium</taxon>
    </lineage>
</organism>
<dbReference type="InterPro" id="IPR027094">
    <property type="entry name" value="Mitofusin_fam"/>
</dbReference>
<dbReference type="AlphaFoldDB" id="A0A1J0GF49"/>
<accession>A0A1J0GF49</accession>
<dbReference type="Gene3D" id="3.40.50.300">
    <property type="entry name" value="P-loop containing nucleotide triphosphate hydrolases"/>
    <property type="match status" value="1"/>
</dbReference>
<evidence type="ECO:0008006" key="11">
    <source>
        <dbReference type="Google" id="ProtNLM"/>
    </source>
</evidence>
<dbReference type="InterPro" id="IPR045063">
    <property type="entry name" value="Dynamin_N"/>
</dbReference>
<keyword evidence="3" id="KW-0378">Hydrolase</keyword>
<evidence type="ECO:0000256" key="6">
    <source>
        <dbReference type="SAM" id="Phobius"/>
    </source>
</evidence>
<dbReference type="GO" id="GO:0003924">
    <property type="term" value="F:GTPase activity"/>
    <property type="evidence" value="ECO:0007669"/>
    <property type="project" value="InterPro"/>
</dbReference>
<evidence type="ECO:0000313" key="10">
    <source>
        <dbReference type="Proteomes" id="UP000182569"/>
    </source>
</evidence>
<evidence type="ECO:0000313" key="9">
    <source>
        <dbReference type="EMBL" id="APC40004.1"/>
    </source>
</evidence>
<dbReference type="RefSeq" id="WP_071612298.1">
    <property type="nucleotide sequence ID" value="NZ_CP015756.1"/>
</dbReference>
<dbReference type="InterPro" id="IPR049399">
    <property type="entry name" value="BDLP-like_hel"/>
</dbReference>
<dbReference type="KEGG" id="ceu:A7L45_07960"/>
<feature type="domain" description="Dynamin N-terminal" evidence="7">
    <location>
        <begin position="53"/>
        <end position="220"/>
    </location>
</feature>
<dbReference type="EMBL" id="CP015756">
    <property type="protein sequence ID" value="APC40004.1"/>
    <property type="molecule type" value="Genomic_DNA"/>
</dbReference>
<evidence type="ECO:0000259" key="8">
    <source>
        <dbReference type="Pfam" id="PF21808"/>
    </source>
</evidence>
<evidence type="ECO:0000256" key="3">
    <source>
        <dbReference type="ARBA" id="ARBA00022801"/>
    </source>
</evidence>
<proteinExistence type="predicted"/>
<dbReference type="InterPro" id="IPR027417">
    <property type="entry name" value="P-loop_NTPase"/>
</dbReference>
<keyword evidence="6" id="KW-1133">Transmembrane helix</keyword>
<dbReference type="GO" id="GO:0016020">
    <property type="term" value="C:membrane"/>
    <property type="evidence" value="ECO:0007669"/>
    <property type="project" value="UniProtKB-SubCell"/>
</dbReference>
<dbReference type="GO" id="GO:0005525">
    <property type="term" value="F:GTP binding"/>
    <property type="evidence" value="ECO:0007669"/>
    <property type="project" value="UniProtKB-KW"/>
</dbReference>
<evidence type="ECO:0000259" key="7">
    <source>
        <dbReference type="Pfam" id="PF00350"/>
    </source>
</evidence>
<keyword evidence="10" id="KW-1185">Reference proteome</keyword>
<evidence type="ECO:0000256" key="5">
    <source>
        <dbReference type="ARBA" id="ARBA00023136"/>
    </source>
</evidence>
<evidence type="ECO:0000256" key="2">
    <source>
        <dbReference type="ARBA" id="ARBA00022741"/>
    </source>
</evidence>
<evidence type="ECO:0000256" key="1">
    <source>
        <dbReference type="ARBA" id="ARBA00004370"/>
    </source>
</evidence>
<comment type="subcellular location">
    <subcellularLocation>
        <location evidence="1">Membrane</location>
    </subcellularLocation>
</comment>
<reference evidence="10" key="1">
    <citation type="journal article" date="2016" name="Front. Microbiol.">
        <title>Complete Genome Sequence of Clostridium estertheticum DSM 8809, a Microbe Identified in Spoiled Vacuum Packed Beef.</title>
        <authorList>
            <person name="Yu Z."/>
            <person name="Gunn L."/>
            <person name="Brennan E."/>
            <person name="Reid R."/>
            <person name="Wall P.G."/>
            <person name="Gaora O.P."/>
            <person name="Hurley D."/>
            <person name="Bolton D."/>
            <person name="Fanning S."/>
        </authorList>
    </citation>
    <scope>NUCLEOTIDE SEQUENCE [LARGE SCALE GENOMIC DNA]</scope>
    <source>
        <strain evidence="10">DSM 8809</strain>
    </source>
</reference>
<sequence>MAGFDLSIFENKRLHLESKLSKISEIALSLGIDKTVLAIQKSITELNDDTFKIVVVGEFSRGKSTFINALLGKKILPASTKPTTTILNKIYFSESPKYRMVFRDKKENYRDITEEEFKKIIAPKEPIIGDEQSEYDYQNNLRKISDIAFAEIGYPTKICKGGVEIVDTPGTNDLDAAREEITYKFIPESDVAIVLLSACQILTESEMSFIKDRIIKSDIQKIYYVINFKDRMQEKANETKVLEYARKHLESVSSNPRIFMVSAKGALNYRRAHNNEDVKGVIPNTIESTGFIELEENISEFLTNERGSVKLSKFIERGIRISTELKNSSIAISLGTLNIGLDELEQKIKKLRPEVQRVKTICNDSISGLRSILMSSGLETQGELRKGLERIANSAGSTVRNYQGTLSNEEIAKAIENVVAPMQTEIQSRISKKQQDLISDEVERVNRKLGYEWEAINNSIIDELTFQSVDKSLDLENLQSVDEDMSYIKSGAGALGIVAFVGAIHLAVFALPVAFFGGKYIFSYFQNKKRERILEKAREQVDSRYRDIIPELIKSFDEQWKNSLSTVINNLKTELDRKYVGIEQQLNSILNDRSSEKMKVDEIRKDLLKQDKLLGDIINDLNGLLAG</sequence>
<dbReference type="STRING" id="1552.A7L45_07960"/>
<feature type="domain" description="BDLP-like helical" evidence="8">
    <location>
        <begin position="285"/>
        <end position="364"/>
    </location>
</feature>
<gene>
    <name evidence="9" type="ORF">A7L45_07960</name>
</gene>
<dbReference type="Proteomes" id="UP000182569">
    <property type="component" value="Chromosome"/>
</dbReference>
<dbReference type="Pfam" id="PF21808">
    <property type="entry name" value="Dynamin-like_hel_bact"/>
    <property type="match status" value="1"/>
</dbReference>
<dbReference type="CDD" id="cd09912">
    <property type="entry name" value="DLP_2"/>
    <property type="match status" value="1"/>
</dbReference>